<gene>
    <name evidence="4" type="ORF">TRAPUB_6781</name>
</gene>
<evidence type="ECO:0000256" key="1">
    <source>
        <dbReference type="PROSITE-ProRule" id="PRU00723"/>
    </source>
</evidence>
<feature type="region of interest" description="Disordered" evidence="2">
    <location>
        <begin position="1"/>
        <end position="42"/>
    </location>
</feature>
<proteinExistence type="predicted"/>
<evidence type="ECO:0000259" key="3">
    <source>
        <dbReference type="PROSITE" id="PS50103"/>
    </source>
</evidence>
<feature type="compositionally biased region" description="Basic and acidic residues" evidence="2">
    <location>
        <begin position="27"/>
        <end position="39"/>
    </location>
</feature>
<feature type="region of interest" description="Disordered" evidence="2">
    <location>
        <begin position="102"/>
        <end position="156"/>
    </location>
</feature>
<dbReference type="STRING" id="154538.A0A1M2V4Z5"/>
<sequence>MSDAGAKPPNIPREGEHAIPRNPSPNPKEHNTPEQDTKRTVQSNIIRACASMVKEYQRDEISKPVAVSRIGTQLSRGDAGLSVMQANTALMAYLDMLANHDREQEQRERGTREAPKGGEPGGEQGSDRNQGTIEKSRAESPTGDEPSAKRSKLDTNSFPWSQFDEELSVGLVLELQESLKLLQIYTADIKGTKLHLVNSVGVPEFLDSEWNNILLSRAVNLDRVFTGHYATSADKPQSESVGELEIRFKPASPAKCITASGGWVLSWNKASAATAYAFPHHRTKLAAYGDYIVSLFGVLAVPLHHCLLEFDRAVRKCIGSCRDLLLTDCIRFADLKIQFLDSTGANVYNTQENRAGGARSGAHRQKEACKHWNTGNCPSLASECQYKHICSSCSTGSHTKLQCTKAQNGPA</sequence>
<dbReference type="OrthoDB" id="2655894at2759"/>
<keyword evidence="1" id="KW-0479">Metal-binding</keyword>
<keyword evidence="5" id="KW-1185">Reference proteome</keyword>
<feature type="compositionally biased region" description="Basic and acidic residues" evidence="2">
    <location>
        <begin position="102"/>
        <end position="116"/>
    </location>
</feature>
<dbReference type="InterPro" id="IPR000571">
    <property type="entry name" value="Znf_CCCH"/>
</dbReference>
<dbReference type="GO" id="GO:0008270">
    <property type="term" value="F:zinc ion binding"/>
    <property type="evidence" value="ECO:0007669"/>
    <property type="project" value="UniProtKB-KW"/>
</dbReference>
<reference evidence="4 5" key="1">
    <citation type="submission" date="2016-10" db="EMBL/GenBank/DDBJ databases">
        <title>Genome sequence of the basidiomycete white-rot fungus Trametes pubescens.</title>
        <authorList>
            <person name="Makela M.R."/>
            <person name="Granchi Z."/>
            <person name="Peng M."/>
            <person name="De Vries R.P."/>
            <person name="Grigoriev I."/>
            <person name="Riley R."/>
            <person name="Hilden K."/>
        </authorList>
    </citation>
    <scope>NUCLEOTIDE SEQUENCE [LARGE SCALE GENOMIC DNA]</scope>
    <source>
        <strain evidence="4 5">FBCC735</strain>
    </source>
</reference>
<name>A0A1M2V4Z5_TRAPU</name>
<dbReference type="AlphaFoldDB" id="A0A1M2V4Z5"/>
<feature type="domain" description="C3H1-type" evidence="3">
    <location>
        <begin position="364"/>
        <end position="391"/>
    </location>
</feature>
<feature type="zinc finger region" description="C3H1-type" evidence="1">
    <location>
        <begin position="364"/>
        <end position="391"/>
    </location>
</feature>
<accession>A0A1M2V4Z5</accession>
<protein>
    <recommendedName>
        <fullName evidence="3">C3H1-type domain-containing protein</fullName>
    </recommendedName>
</protein>
<keyword evidence="1" id="KW-0863">Zinc-finger</keyword>
<dbReference type="OMA" id="ACRICHR"/>
<dbReference type="EMBL" id="MNAD01001652">
    <property type="protein sequence ID" value="OJT02672.1"/>
    <property type="molecule type" value="Genomic_DNA"/>
</dbReference>
<dbReference type="Proteomes" id="UP000184267">
    <property type="component" value="Unassembled WGS sequence"/>
</dbReference>
<keyword evidence="1" id="KW-0862">Zinc</keyword>
<organism evidence="4 5">
    <name type="scientific">Trametes pubescens</name>
    <name type="common">White-rot fungus</name>
    <dbReference type="NCBI Taxonomy" id="154538"/>
    <lineage>
        <taxon>Eukaryota</taxon>
        <taxon>Fungi</taxon>
        <taxon>Dikarya</taxon>
        <taxon>Basidiomycota</taxon>
        <taxon>Agaricomycotina</taxon>
        <taxon>Agaricomycetes</taxon>
        <taxon>Polyporales</taxon>
        <taxon>Polyporaceae</taxon>
        <taxon>Trametes</taxon>
    </lineage>
</organism>
<comment type="caution">
    <text evidence="4">The sequence shown here is derived from an EMBL/GenBank/DDBJ whole genome shotgun (WGS) entry which is preliminary data.</text>
</comment>
<dbReference type="PROSITE" id="PS50103">
    <property type="entry name" value="ZF_C3H1"/>
    <property type="match status" value="1"/>
</dbReference>
<evidence type="ECO:0000256" key="2">
    <source>
        <dbReference type="SAM" id="MobiDB-lite"/>
    </source>
</evidence>
<evidence type="ECO:0000313" key="4">
    <source>
        <dbReference type="EMBL" id="OJT02672.1"/>
    </source>
</evidence>
<evidence type="ECO:0000313" key="5">
    <source>
        <dbReference type="Proteomes" id="UP000184267"/>
    </source>
</evidence>